<dbReference type="PRINTS" id="PR01210">
    <property type="entry name" value="GGTRANSPTASE"/>
</dbReference>
<evidence type="ECO:0000256" key="1">
    <source>
        <dbReference type="SAM" id="MobiDB-lite"/>
    </source>
</evidence>
<dbReference type="InterPro" id="IPR043138">
    <property type="entry name" value="GGT_lsub"/>
</dbReference>
<evidence type="ECO:0000313" key="3">
    <source>
        <dbReference type="Proteomes" id="UP000282084"/>
    </source>
</evidence>
<name>A0A495VZ92_9PSEU</name>
<dbReference type="PANTHER" id="PTHR43881:SF1">
    <property type="entry name" value="GAMMA-GLUTAMYLTRANSPEPTIDASE (AFU_ORTHOLOGUE AFUA_4G13580)"/>
    <property type="match status" value="1"/>
</dbReference>
<keyword evidence="3" id="KW-1185">Reference proteome</keyword>
<dbReference type="SUPFAM" id="SSF56235">
    <property type="entry name" value="N-terminal nucleophile aminohydrolases (Ntn hydrolases)"/>
    <property type="match status" value="1"/>
</dbReference>
<dbReference type="GO" id="GO:0016740">
    <property type="term" value="F:transferase activity"/>
    <property type="evidence" value="ECO:0007669"/>
    <property type="project" value="UniProtKB-KW"/>
</dbReference>
<dbReference type="InterPro" id="IPR029055">
    <property type="entry name" value="Ntn_hydrolases_N"/>
</dbReference>
<protein>
    <submittedName>
        <fullName evidence="2">Gamma-glutamyltransferase 2</fullName>
    </submittedName>
</protein>
<sequence>MFTTRPELVGTHGMVATTHWLGSATAMAVLESGGNAFDAAVAAGFVLQVAEPHLNGPAGQVPVLFATAADRVPRVLDGQGVTPAAATAERFAALGLRIVPGTGLLPATVPGAWDAWLLLLRDHGTKTLREVLHFAISYAERGVPVTPRLAKVVDTVADTFRRHWPTSAEQWLSGGRAPAVGALLRNPVLAGTWRQLLVVAEAVPGREAQIDAARRAWSQGFVAEEIAAFARQPRHDDTGRANAGLLTADDIASWQARYEEPLVTEFGDVGLVKCGGWTQGPVLAQQLRLLEGLLDDESYVDGKPSARLVHLVVESAKLAFADREAWYGDSGDVPLDDLLSREYARSRRALITDEANGELRPGAPGGRTPRLPRLVTDHPDGIPRGAATGEPIVLPSGATRGDTVHISVVDAAGNMVAATPSGGWLQSSPLIPSLGFSLDSRAQMCWLEQGLPNSLRPGVRPRTTLSPTMVLRDGEPSLAFGTPGGDQQDQWQLCFWLAHTVGGLNLQEAVDSPTWHSASFPSSFAPRAWSPNELVAESRLGADVLGELRERGHRVVDAGPWSLGGLSAVARDRATGVLRAAASPRAMHAYAAGR</sequence>
<evidence type="ECO:0000313" key="2">
    <source>
        <dbReference type="EMBL" id="RKT54666.1"/>
    </source>
</evidence>
<reference evidence="2 3" key="1">
    <citation type="submission" date="2018-10" db="EMBL/GenBank/DDBJ databases">
        <title>Sequencing the genomes of 1000 actinobacteria strains.</title>
        <authorList>
            <person name="Klenk H.-P."/>
        </authorList>
    </citation>
    <scope>NUCLEOTIDE SEQUENCE [LARGE SCALE GENOMIC DNA]</scope>
    <source>
        <strain evidence="2 3">DSM 43800</strain>
    </source>
</reference>
<dbReference type="RefSeq" id="WP_121006454.1">
    <property type="nucleotide sequence ID" value="NZ_RBXO01000001.1"/>
</dbReference>
<feature type="region of interest" description="Disordered" evidence="1">
    <location>
        <begin position="354"/>
        <end position="373"/>
    </location>
</feature>
<accession>A0A495VZ92</accession>
<dbReference type="InterPro" id="IPR052896">
    <property type="entry name" value="GGT-like_enzyme"/>
</dbReference>
<dbReference type="Proteomes" id="UP000282084">
    <property type="component" value="Unassembled WGS sequence"/>
</dbReference>
<dbReference type="Gene3D" id="3.60.20.40">
    <property type="match status" value="1"/>
</dbReference>
<dbReference type="Pfam" id="PF01019">
    <property type="entry name" value="G_glu_transpept"/>
    <property type="match status" value="1"/>
</dbReference>
<dbReference type="EMBL" id="RBXO01000001">
    <property type="protein sequence ID" value="RKT54666.1"/>
    <property type="molecule type" value="Genomic_DNA"/>
</dbReference>
<proteinExistence type="predicted"/>
<dbReference type="OrthoDB" id="9781342at2"/>
<dbReference type="PANTHER" id="PTHR43881">
    <property type="entry name" value="GAMMA-GLUTAMYLTRANSPEPTIDASE (AFU_ORTHOLOGUE AFUA_4G13580)"/>
    <property type="match status" value="1"/>
</dbReference>
<keyword evidence="2" id="KW-0808">Transferase</keyword>
<dbReference type="InterPro" id="IPR043137">
    <property type="entry name" value="GGT_ssub_C"/>
</dbReference>
<organism evidence="2 3">
    <name type="scientific">Saccharothrix australiensis</name>
    <dbReference type="NCBI Taxonomy" id="2072"/>
    <lineage>
        <taxon>Bacteria</taxon>
        <taxon>Bacillati</taxon>
        <taxon>Actinomycetota</taxon>
        <taxon>Actinomycetes</taxon>
        <taxon>Pseudonocardiales</taxon>
        <taxon>Pseudonocardiaceae</taxon>
        <taxon>Saccharothrix</taxon>
    </lineage>
</organism>
<comment type="caution">
    <text evidence="2">The sequence shown here is derived from an EMBL/GenBank/DDBJ whole genome shotgun (WGS) entry which is preliminary data.</text>
</comment>
<dbReference type="AlphaFoldDB" id="A0A495VZ92"/>
<dbReference type="Gene3D" id="1.10.246.130">
    <property type="match status" value="1"/>
</dbReference>
<gene>
    <name evidence="2" type="ORF">C8E97_3313</name>
</gene>